<dbReference type="EMBL" id="JAYMYQ010000010">
    <property type="protein sequence ID" value="KAK7307161.1"/>
    <property type="molecule type" value="Genomic_DNA"/>
</dbReference>
<comment type="caution">
    <text evidence="1">The sequence shown here is derived from an EMBL/GenBank/DDBJ whole genome shotgun (WGS) entry which is preliminary data.</text>
</comment>
<gene>
    <name evidence="1" type="ORF">VNO77_39982</name>
</gene>
<organism evidence="1 2">
    <name type="scientific">Canavalia gladiata</name>
    <name type="common">Sword bean</name>
    <name type="synonym">Dolichos gladiatus</name>
    <dbReference type="NCBI Taxonomy" id="3824"/>
    <lineage>
        <taxon>Eukaryota</taxon>
        <taxon>Viridiplantae</taxon>
        <taxon>Streptophyta</taxon>
        <taxon>Embryophyta</taxon>
        <taxon>Tracheophyta</taxon>
        <taxon>Spermatophyta</taxon>
        <taxon>Magnoliopsida</taxon>
        <taxon>eudicotyledons</taxon>
        <taxon>Gunneridae</taxon>
        <taxon>Pentapetalae</taxon>
        <taxon>rosids</taxon>
        <taxon>fabids</taxon>
        <taxon>Fabales</taxon>
        <taxon>Fabaceae</taxon>
        <taxon>Papilionoideae</taxon>
        <taxon>50 kb inversion clade</taxon>
        <taxon>NPAAA clade</taxon>
        <taxon>indigoferoid/millettioid clade</taxon>
        <taxon>Phaseoleae</taxon>
        <taxon>Canavalia</taxon>
    </lineage>
</organism>
<evidence type="ECO:0000313" key="2">
    <source>
        <dbReference type="Proteomes" id="UP001367508"/>
    </source>
</evidence>
<accession>A0AAN9PQW9</accession>
<proteinExistence type="predicted"/>
<dbReference type="AlphaFoldDB" id="A0AAN9PQW9"/>
<protein>
    <submittedName>
        <fullName evidence="1">Uncharacterized protein</fullName>
    </submittedName>
</protein>
<evidence type="ECO:0000313" key="1">
    <source>
        <dbReference type="EMBL" id="KAK7307161.1"/>
    </source>
</evidence>
<sequence>MDFSLGTYFDNVDYKLNGLCVYSDGSRHRLCLDWWKMTKWDKMEGNFNMFHFLYKALLLLRMCFDRRKEEKRSRCIAPQTYSTIQANNNVETITQVLCIQDKQYSFTRIIIILKVMKSISMGSL</sequence>
<dbReference type="Proteomes" id="UP001367508">
    <property type="component" value="Unassembled WGS sequence"/>
</dbReference>
<keyword evidence="2" id="KW-1185">Reference proteome</keyword>
<reference evidence="1 2" key="1">
    <citation type="submission" date="2024-01" db="EMBL/GenBank/DDBJ databases">
        <title>The genomes of 5 underutilized Papilionoideae crops provide insights into root nodulation and disease resistanc.</title>
        <authorList>
            <person name="Jiang F."/>
        </authorList>
    </citation>
    <scope>NUCLEOTIDE SEQUENCE [LARGE SCALE GENOMIC DNA]</scope>
    <source>
        <strain evidence="1">LVBAO_FW01</strain>
        <tissue evidence="1">Leaves</tissue>
    </source>
</reference>
<name>A0AAN9PQW9_CANGL</name>